<dbReference type="Proteomes" id="UP000425960">
    <property type="component" value="Chromosome"/>
</dbReference>
<gene>
    <name evidence="7" type="ORF">DSCO28_25020</name>
</gene>
<dbReference type="PROSITE" id="PS51012">
    <property type="entry name" value="ABC_TM2"/>
    <property type="match status" value="1"/>
</dbReference>
<keyword evidence="2 5" id="KW-0812">Transmembrane</keyword>
<dbReference type="InterPro" id="IPR013525">
    <property type="entry name" value="ABC2_TM"/>
</dbReference>
<dbReference type="GO" id="GO:0140359">
    <property type="term" value="F:ABC-type transporter activity"/>
    <property type="evidence" value="ECO:0007669"/>
    <property type="project" value="InterPro"/>
</dbReference>
<keyword evidence="3 5" id="KW-1133">Transmembrane helix</keyword>
<keyword evidence="5" id="KW-0813">Transport</keyword>
<feature type="transmembrane region" description="Helical" evidence="5">
    <location>
        <begin position="26"/>
        <end position="45"/>
    </location>
</feature>
<dbReference type="Pfam" id="PF01061">
    <property type="entry name" value="ABC2_membrane"/>
    <property type="match status" value="1"/>
</dbReference>
<dbReference type="PRINTS" id="PR00164">
    <property type="entry name" value="ABC2TRNSPORT"/>
</dbReference>
<evidence type="ECO:0000313" key="8">
    <source>
        <dbReference type="Proteomes" id="UP000425960"/>
    </source>
</evidence>
<dbReference type="InterPro" id="IPR000412">
    <property type="entry name" value="ABC_2_transport"/>
</dbReference>
<evidence type="ECO:0000256" key="3">
    <source>
        <dbReference type="ARBA" id="ARBA00022989"/>
    </source>
</evidence>
<evidence type="ECO:0000256" key="5">
    <source>
        <dbReference type="RuleBase" id="RU361157"/>
    </source>
</evidence>
<dbReference type="RefSeq" id="WP_155322507.1">
    <property type="nucleotide sequence ID" value="NZ_AP021876.1"/>
</dbReference>
<name>A0A5K7ZLI1_9BACT</name>
<dbReference type="KEGG" id="dov:DSCO28_25020"/>
<dbReference type="PANTHER" id="PTHR43229:SF2">
    <property type="entry name" value="NODULATION PROTEIN J"/>
    <property type="match status" value="1"/>
</dbReference>
<proteinExistence type="inferred from homology"/>
<dbReference type="EMBL" id="AP021876">
    <property type="protein sequence ID" value="BBO81936.1"/>
    <property type="molecule type" value="Genomic_DNA"/>
</dbReference>
<feature type="transmembrane region" description="Helical" evidence="5">
    <location>
        <begin position="144"/>
        <end position="167"/>
    </location>
</feature>
<evidence type="ECO:0000256" key="2">
    <source>
        <dbReference type="ARBA" id="ARBA00022692"/>
    </source>
</evidence>
<dbReference type="PANTHER" id="PTHR43229">
    <property type="entry name" value="NODULATION PROTEIN J"/>
    <property type="match status" value="1"/>
</dbReference>
<feature type="domain" description="ABC transmembrane type-2" evidence="6">
    <location>
        <begin position="24"/>
        <end position="258"/>
    </location>
</feature>
<keyword evidence="4 5" id="KW-0472">Membrane</keyword>
<evidence type="ECO:0000259" key="6">
    <source>
        <dbReference type="PROSITE" id="PS51012"/>
    </source>
</evidence>
<sequence>MPAFLSDIYHICWRDMQRFFSQRSRILLTLVQPLIWLVLMGNIMSGMTRSAHGTGMLAGARYIDFMTPGIMIMTALFSGTFCGFSLVWDRRFGFLYKMLVAPVSRMAIPVGKMTATAIQIALQVVIIGIIAFCMNVHFSSGVLGFLMIVIIAGIFSFAMAGISLSIAIHFKTLEGVHPILNFISMPLMFTSNAVFPRAAMPDWMKVICDWNPLTHAITPMRTLVVEGWVWDQILPGLAVNLTFALVMVLISTLQFRRSIA</sequence>
<feature type="transmembrane region" description="Helical" evidence="5">
    <location>
        <begin position="65"/>
        <end position="88"/>
    </location>
</feature>
<protein>
    <recommendedName>
        <fullName evidence="5">Transport permease protein</fullName>
    </recommendedName>
</protein>
<comment type="subcellular location">
    <subcellularLocation>
        <location evidence="5">Cell membrane</location>
        <topology evidence="5">Multi-pass membrane protein</topology>
    </subcellularLocation>
    <subcellularLocation>
        <location evidence="1">Membrane</location>
        <topology evidence="1">Multi-pass membrane protein</topology>
    </subcellularLocation>
</comment>
<dbReference type="InterPro" id="IPR051784">
    <property type="entry name" value="Nod_factor_ABC_transporter"/>
</dbReference>
<dbReference type="PIRSF" id="PIRSF006648">
    <property type="entry name" value="DrrB"/>
    <property type="match status" value="1"/>
</dbReference>
<evidence type="ECO:0000256" key="1">
    <source>
        <dbReference type="ARBA" id="ARBA00004141"/>
    </source>
</evidence>
<dbReference type="InterPro" id="IPR047817">
    <property type="entry name" value="ABC2_TM_bact-type"/>
</dbReference>
<feature type="transmembrane region" description="Helical" evidence="5">
    <location>
        <begin position="179"/>
        <end position="195"/>
    </location>
</feature>
<feature type="transmembrane region" description="Helical" evidence="5">
    <location>
        <begin position="233"/>
        <end position="255"/>
    </location>
</feature>
<evidence type="ECO:0000313" key="7">
    <source>
        <dbReference type="EMBL" id="BBO81936.1"/>
    </source>
</evidence>
<keyword evidence="5" id="KW-1003">Cell membrane</keyword>
<comment type="similarity">
    <text evidence="5">Belongs to the ABC-2 integral membrane protein family.</text>
</comment>
<dbReference type="GO" id="GO:0043190">
    <property type="term" value="C:ATP-binding cassette (ABC) transporter complex"/>
    <property type="evidence" value="ECO:0007669"/>
    <property type="project" value="InterPro"/>
</dbReference>
<dbReference type="AlphaFoldDB" id="A0A5K7ZLI1"/>
<reference evidence="7 8" key="1">
    <citation type="submission" date="2019-11" db="EMBL/GenBank/DDBJ databases">
        <title>Comparative genomics of hydrocarbon-degrading Desulfosarcina strains.</title>
        <authorList>
            <person name="Watanabe M."/>
            <person name="Kojima H."/>
            <person name="Fukui M."/>
        </authorList>
    </citation>
    <scope>NUCLEOTIDE SEQUENCE [LARGE SCALE GENOMIC DNA]</scope>
    <source>
        <strain evidence="7 8">28bB2T</strain>
    </source>
</reference>
<accession>A0A5K7ZLI1</accession>
<organism evidence="7 8">
    <name type="scientific">Desulfosarcina ovata subsp. sediminis</name>
    <dbReference type="NCBI Taxonomy" id="885957"/>
    <lineage>
        <taxon>Bacteria</taxon>
        <taxon>Pseudomonadati</taxon>
        <taxon>Thermodesulfobacteriota</taxon>
        <taxon>Desulfobacteria</taxon>
        <taxon>Desulfobacterales</taxon>
        <taxon>Desulfosarcinaceae</taxon>
        <taxon>Desulfosarcina</taxon>
    </lineage>
</organism>
<evidence type="ECO:0000256" key="4">
    <source>
        <dbReference type="ARBA" id="ARBA00023136"/>
    </source>
</evidence>
<feature type="transmembrane region" description="Helical" evidence="5">
    <location>
        <begin position="115"/>
        <end position="138"/>
    </location>
</feature>